<evidence type="ECO:0000256" key="1">
    <source>
        <dbReference type="SAM" id="MobiDB-lite"/>
    </source>
</evidence>
<feature type="compositionally biased region" description="Basic and acidic residues" evidence="1">
    <location>
        <begin position="67"/>
        <end position="82"/>
    </location>
</feature>
<feature type="region of interest" description="Disordered" evidence="1">
    <location>
        <begin position="67"/>
        <end position="93"/>
    </location>
</feature>
<evidence type="ECO:0000313" key="2">
    <source>
        <dbReference type="EMBL" id="KAK3289263.1"/>
    </source>
</evidence>
<sequence>TKESKAKESGNNEKGNGESANVVSQSPPPTLETELPNRKLAAASISMAAGDQNDLCTNPLFQDLEKQEESFSDRVTDVKGEESAQDWSRQQSW</sequence>
<accession>A0AAE0LL60</accession>
<protein>
    <submittedName>
        <fullName evidence="2">Uncharacterized protein</fullName>
    </submittedName>
</protein>
<evidence type="ECO:0000313" key="3">
    <source>
        <dbReference type="Proteomes" id="UP001190700"/>
    </source>
</evidence>
<dbReference type="EMBL" id="LGRX02000187">
    <property type="protein sequence ID" value="KAK3289263.1"/>
    <property type="molecule type" value="Genomic_DNA"/>
</dbReference>
<name>A0AAE0LL60_9CHLO</name>
<feature type="non-terminal residue" evidence="2">
    <location>
        <position position="1"/>
    </location>
</feature>
<feature type="compositionally biased region" description="Basic and acidic residues" evidence="1">
    <location>
        <begin position="1"/>
        <end position="11"/>
    </location>
</feature>
<feature type="compositionally biased region" description="Polar residues" evidence="1">
    <location>
        <begin position="12"/>
        <end position="25"/>
    </location>
</feature>
<organism evidence="2 3">
    <name type="scientific">Cymbomonas tetramitiformis</name>
    <dbReference type="NCBI Taxonomy" id="36881"/>
    <lineage>
        <taxon>Eukaryota</taxon>
        <taxon>Viridiplantae</taxon>
        <taxon>Chlorophyta</taxon>
        <taxon>Pyramimonadophyceae</taxon>
        <taxon>Pyramimonadales</taxon>
        <taxon>Pyramimonadaceae</taxon>
        <taxon>Cymbomonas</taxon>
    </lineage>
</organism>
<feature type="region of interest" description="Disordered" evidence="1">
    <location>
        <begin position="1"/>
        <end position="34"/>
    </location>
</feature>
<reference evidence="2 3" key="1">
    <citation type="journal article" date="2015" name="Genome Biol. Evol.">
        <title>Comparative Genomics of a Bacterivorous Green Alga Reveals Evolutionary Causalities and Consequences of Phago-Mixotrophic Mode of Nutrition.</title>
        <authorList>
            <person name="Burns J.A."/>
            <person name="Paasch A."/>
            <person name="Narechania A."/>
            <person name="Kim E."/>
        </authorList>
    </citation>
    <scope>NUCLEOTIDE SEQUENCE [LARGE SCALE GENOMIC DNA]</scope>
    <source>
        <strain evidence="2 3">PLY_AMNH</strain>
    </source>
</reference>
<dbReference type="AlphaFoldDB" id="A0AAE0LL60"/>
<proteinExistence type="predicted"/>
<gene>
    <name evidence="2" type="ORF">CYMTET_3301</name>
</gene>
<dbReference type="Proteomes" id="UP001190700">
    <property type="component" value="Unassembled WGS sequence"/>
</dbReference>
<keyword evidence="3" id="KW-1185">Reference proteome</keyword>
<comment type="caution">
    <text evidence="2">The sequence shown here is derived from an EMBL/GenBank/DDBJ whole genome shotgun (WGS) entry which is preliminary data.</text>
</comment>